<organism evidence="10 11">
    <name type="scientific">Galleria mellonella</name>
    <name type="common">Greater wax moth</name>
    <dbReference type="NCBI Taxonomy" id="7137"/>
    <lineage>
        <taxon>Eukaryota</taxon>
        <taxon>Metazoa</taxon>
        <taxon>Ecdysozoa</taxon>
        <taxon>Arthropoda</taxon>
        <taxon>Hexapoda</taxon>
        <taxon>Insecta</taxon>
        <taxon>Pterygota</taxon>
        <taxon>Neoptera</taxon>
        <taxon>Endopterygota</taxon>
        <taxon>Lepidoptera</taxon>
        <taxon>Glossata</taxon>
        <taxon>Ditrysia</taxon>
        <taxon>Pyraloidea</taxon>
        <taxon>Pyralidae</taxon>
        <taxon>Galleriinae</taxon>
        <taxon>Galleria</taxon>
    </lineage>
</organism>
<sequence length="165" mass="19156">MDLKLLLLALTLFWKYSVVSAIVRCFKCEPRFASYQMSHKTCEQFDGSDKFVHQCNSSTMCFKKKITFDLGNELITTYQRGCALQTMSGDQKRINGKWTLVNNIYEVYKETCEENVSGEEDRLTNSLHCYCRGDLCNSSAKYSPNFFIRILSSVLFLRNVVRYII</sequence>
<evidence type="ECO:0000313" key="10">
    <source>
        <dbReference type="Proteomes" id="UP001652740"/>
    </source>
</evidence>
<evidence type="ECO:0000256" key="6">
    <source>
        <dbReference type="ARBA" id="ARBA00023136"/>
    </source>
</evidence>
<keyword evidence="3" id="KW-0812">Transmembrane</keyword>
<dbReference type="GO" id="GO:0030431">
    <property type="term" value="P:sleep"/>
    <property type="evidence" value="ECO:0007669"/>
    <property type="project" value="InterPro"/>
</dbReference>
<reference evidence="11" key="1">
    <citation type="submission" date="2025-08" db="UniProtKB">
        <authorList>
            <consortium name="RefSeq"/>
        </authorList>
    </citation>
    <scope>IDENTIFICATION</scope>
    <source>
        <tissue evidence="11">Whole larvae</tissue>
    </source>
</reference>
<proteinExistence type="predicted"/>
<keyword evidence="5" id="KW-1133">Transmembrane helix</keyword>
<keyword evidence="10" id="KW-1185">Reference proteome</keyword>
<dbReference type="OrthoDB" id="7467377at2759"/>
<evidence type="ECO:0000256" key="3">
    <source>
        <dbReference type="ARBA" id="ARBA00022692"/>
    </source>
</evidence>
<comment type="subcellular location">
    <subcellularLocation>
        <location evidence="1">Membrane</location>
        <topology evidence="1">Lipid-anchor</topology>
        <topology evidence="1">GPI-anchor</topology>
    </subcellularLocation>
</comment>
<keyword evidence="2" id="KW-0336">GPI-anchor</keyword>
<dbReference type="InterPro" id="IPR050975">
    <property type="entry name" value="Sleep_regulator"/>
</dbReference>
<evidence type="ECO:0000256" key="7">
    <source>
        <dbReference type="ARBA" id="ARBA00023180"/>
    </source>
</evidence>
<protein>
    <submittedName>
        <fullName evidence="11">Uncharacterized protein LOC113515000</fullName>
    </submittedName>
</protein>
<feature type="signal peptide" evidence="9">
    <location>
        <begin position="1"/>
        <end position="21"/>
    </location>
</feature>
<evidence type="ECO:0000256" key="1">
    <source>
        <dbReference type="ARBA" id="ARBA00004589"/>
    </source>
</evidence>
<dbReference type="GeneID" id="113515000"/>
<evidence type="ECO:0000256" key="8">
    <source>
        <dbReference type="ARBA" id="ARBA00023288"/>
    </source>
</evidence>
<dbReference type="PANTHER" id="PTHR33562">
    <property type="entry name" value="ATILLA, ISOFORM B-RELATED-RELATED"/>
    <property type="match status" value="1"/>
</dbReference>
<keyword evidence="4 9" id="KW-0732">Signal</keyword>
<gene>
    <name evidence="11" type="primary">LOC113515000</name>
</gene>
<keyword evidence="6" id="KW-0472">Membrane</keyword>
<dbReference type="InterPro" id="IPR031424">
    <property type="entry name" value="QVR-like"/>
</dbReference>
<dbReference type="KEGG" id="gmw:113515000"/>
<evidence type="ECO:0000256" key="5">
    <source>
        <dbReference type="ARBA" id="ARBA00022989"/>
    </source>
</evidence>
<dbReference type="PANTHER" id="PTHR33562:SF29">
    <property type="entry name" value="PROTEIN SLEEPLESS"/>
    <property type="match status" value="1"/>
</dbReference>
<keyword evidence="7" id="KW-0325">Glycoprotein</keyword>
<dbReference type="RefSeq" id="XP_026754914.1">
    <property type="nucleotide sequence ID" value="XM_026899113.3"/>
</dbReference>
<dbReference type="Pfam" id="PF17064">
    <property type="entry name" value="QVR"/>
    <property type="match status" value="1"/>
</dbReference>
<accession>A0A6J1WJR5</accession>
<dbReference type="GO" id="GO:0098552">
    <property type="term" value="C:side of membrane"/>
    <property type="evidence" value="ECO:0007669"/>
    <property type="project" value="UniProtKB-KW"/>
</dbReference>
<evidence type="ECO:0000256" key="9">
    <source>
        <dbReference type="SAM" id="SignalP"/>
    </source>
</evidence>
<evidence type="ECO:0000256" key="2">
    <source>
        <dbReference type="ARBA" id="ARBA00022622"/>
    </source>
</evidence>
<feature type="chain" id="PRO_5026741472" evidence="9">
    <location>
        <begin position="22"/>
        <end position="165"/>
    </location>
</feature>
<dbReference type="GO" id="GO:0032222">
    <property type="term" value="P:regulation of synaptic transmission, cholinergic"/>
    <property type="evidence" value="ECO:0007669"/>
    <property type="project" value="InterPro"/>
</dbReference>
<dbReference type="InParanoid" id="A0A6J1WJR5"/>
<dbReference type="AlphaFoldDB" id="A0A6J1WJR5"/>
<keyword evidence="8" id="KW-0449">Lipoprotein</keyword>
<evidence type="ECO:0000313" key="11">
    <source>
        <dbReference type="RefSeq" id="XP_026754914.1"/>
    </source>
</evidence>
<name>A0A6J1WJR5_GALME</name>
<evidence type="ECO:0000256" key="4">
    <source>
        <dbReference type="ARBA" id="ARBA00022729"/>
    </source>
</evidence>
<dbReference type="Proteomes" id="UP001652740">
    <property type="component" value="Unplaced"/>
</dbReference>